<organism evidence="1 2">
    <name type="scientific">Archangium lansingense</name>
    <dbReference type="NCBI Taxonomy" id="2995310"/>
    <lineage>
        <taxon>Bacteria</taxon>
        <taxon>Pseudomonadati</taxon>
        <taxon>Myxococcota</taxon>
        <taxon>Myxococcia</taxon>
        <taxon>Myxococcales</taxon>
        <taxon>Cystobacterineae</taxon>
        <taxon>Archangiaceae</taxon>
        <taxon>Archangium</taxon>
    </lineage>
</organism>
<dbReference type="Proteomes" id="UP001207654">
    <property type="component" value="Unassembled WGS sequence"/>
</dbReference>
<dbReference type="EMBL" id="JAPNKA010000001">
    <property type="protein sequence ID" value="MCY1076930.1"/>
    <property type="molecule type" value="Genomic_DNA"/>
</dbReference>
<sequence>MRRTFLLLSCLSLGGCAWEPGQGFAVVEPTVRAAYESLADRSAADGYQRLASDYQVRVDTASMRLSGIELIAIASGSSGGFNPASPPPGYSLCHNGHCHRDDGALIPYEQIAAEMGGGGGASTVATLPVPEPLNLLAPEQRAVECTPDCALPETNVSRDRWGVEALHLEGTVRDGRATPRFQGERRFRWELTQATGSETPVTVLDGAMDLPSDRSTPPKAKLDLNLVLTAALFDAMDWSALPEGTNGVVDINKQVNADVHAALLERLASVSPEAEVTRGDR</sequence>
<protein>
    <recommendedName>
        <fullName evidence="3">Lipoprotein</fullName>
    </recommendedName>
</protein>
<evidence type="ECO:0000313" key="1">
    <source>
        <dbReference type="EMBL" id="MCY1076930.1"/>
    </source>
</evidence>
<proteinExistence type="predicted"/>
<gene>
    <name evidence="1" type="ORF">OV287_20835</name>
</gene>
<reference evidence="1 2" key="1">
    <citation type="submission" date="2022-11" db="EMBL/GenBank/DDBJ databases">
        <title>Minimal conservation of predation-associated metabolite biosynthetic gene clusters underscores biosynthetic potential of Myxococcota including descriptions for ten novel species: Archangium lansinium sp. nov., Myxococcus landrumus sp. nov., Nannocystis bai.</title>
        <authorList>
            <person name="Ahearne A."/>
            <person name="Stevens C."/>
            <person name="Phillips K."/>
        </authorList>
    </citation>
    <scope>NUCLEOTIDE SEQUENCE [LARGE SCALE GENOMIC DNA]</scope>
    <source>
        <strain evidence="1 2">MIWBW</strain>
    </source>
</reference>
<comment type="caution">
    <text evidence="1">The sequence shown here is derived from an EMBL/GenBank/DDBJ whole genome shotgun (WGS) entry which is preliminary data.</text>
</comment>
<name>A0ABT4A5N3_9BACT</name>
<dbReference type="PROSITE" id="PS51257">
    <property type="entry name" value="PROKAR_LIPOPROTEIN"/>
    <property type="match status" value="1"/>
</dbReference>
<evidence type="ECO:0000313" key="2">
    <source>
        <dbReference type="Proteomes" id="UP001207654"/>
    </source>
</evidence>
<evidence type="ECO:0008006" key="3">
    <source>
        <dbReference type="Google" id="ProtNLM"/>
    </source>
</evidence>
<keyword evidence="2" id="KW-1185">Reference proteome</keyword>
<accession>A0ABT4A5N3</accession>
<dbReference type="RefSeq" id="WP_267535788.1">
    <property type="nucleotide sequence ID" value="NZ_JAPNKA010000001.1"/>
</dbReference>